<gene>
    <name evidence="2" type="ORF">LZ496_00135</name>
</gene>
<dbReference type="EMBL" id="JAMGBA010000001">
    <property type="protein sequence ID" value="MCL6697199.1"/>
    <property type="molecule type" value="Genomic_DNA"/>
</dbReference>
<keyword evidence="3" id="KW-1185">Reference proteome</keyword>
<accession>A0ABT0RQL3</accession>
<evidence type="ECO:0000313" key="2">
    <source>
        <dbReference type="EMBL" id="MCL6697199.1"/>
    </source>
</evidence>
<sequence length="67" mass="7218">MNDKVIYEDPSDVEAEAGVVSVDGPDHVDVKLTPEAAAETSHRLLKGAMKAQGQKVRDGKKESRPTD</sequence>
<organism evidence="2 3">
    <name type="scientific">Sphingomonas caseinilyticus</name>
    <dbReference type="NCBI Taxonomy" id="2908205"/>
    <lineage>
        <taxon>Bacteria</taxon>
        <taxon>Pseudomonadati</taxon>
        <taxon>Pseudomonadota</taxon>
        <taxon>Alphaproteobacteria</taxon>
        <taxon>Sphingomonadales</taxon>
        <taxon>Sphingomonadaceae</taxon>
        <taxon>Sphingomonas</taxon>
    </lineage>
</organism>
<comment type="caution">
    <text evidence="2">The sequence shown here is derived from an EMBL/GenBank/DDBJ whole genome shotgun (WGS) entry which is preliminary data.</text>
</comment>
<feature type="compositionally biased region" description="Basic and acidic residues" evidence="1">
    <location>
        <begin position="55"/>
        <end position="67"/>
    </location>
</feature>
<protein>
    <submittedName>
        <fullName evidence="2">Uncharacterized protein</fullName>
    </submittedName>
</protein>
<dbReference type="RefSeq" id="WP_249902581.1">
    <property type="nucleotide sequence ID" value="NZ_JAMGBA010000001.1"/>
</dbReference>
<evidence type="ECO:0000313" key="3">
    <source>
        <dbReference type="Proteomes" id="UP001203410"/>
    </source>
</evidence>
<reference evidence="2 3" key="1">
    <citation type="submission" date="2022-05" db="EMBL/GenBank/DDBJ databases">
        <authorList>
            <person name="Jo J.-H."/>
            <person name="Im W.-T."/>
        </authorList>
    </citation>
    <scope>NUCLEOTIDE SEQUENCE [LARGE SCALE GENOMIC DNA]</scope>
    <source>
        <strain evidence="2 3">NSE70-1</strain>
    </source>
</reference>
<feature type="region of interest" description="Disordered" evidence="1">
    <location>
        <begin position="47"/>
        <end position="67"/>
    </location>
</feature>
<proteinExistence type="predicted"/>
<dbReference type="Proteomes" id="UP001203410">
    <property type="component" value="Unassembled WGS sequence"/>
</dbReference>
<evidence type="ECO:0000256" key="1">
    <source>
        <dbReference type="SAM" id="MobiDB-lite"/>
    </source>
</evidence>
<name>A0ABT0RQL3_9SPHN</name>